<gene>
    <name evidence="2" type="ORF">H8R27_03885</name>
</gene>
<name>A0ABR7IWV7_9FLAO</name>
<feature type="transmembrane region" description="Helical" evidence="1">
    <location>
        <begin position="12"/>
        <end position="31"/>
    </location>
</feature>
<evidence type="ECO:0000256" key="1">
    <source>
        <dbReference type="SAM" id="Phobius"/>
    </source>
</evidence>
<accession>A0ABR7IWV7</accession>
<keyword evidence="3" id="KW-1185">Reference proteome</keyword>
<dbReference type="Proteomes" id="UP000605990">
    <property type="component" value="Unassembled WGS sequence"/>
</dbReference>
<organism evidence="2 3">
    <name type="scientific">Flavobacterium bernardetii</name>
    <dbReference type="NCBI Taxonomy" id="2813823"/>
    <lineage>
        <taxon>Bacteria</taxon>
        <taxon>Pseudomonadati</taxon>
        <taxon>Bacteroidota</taxon>
        <taxon>Flavobacteriia</taxon>
        <taxon>Flavobacteriales</taxon>
        <taxon>Flavobacteriaceae</taxon>
        <taxon>Flavobacterium</taxon>
    </lineage>
</organism>
<feature type="transmembrane region" description="Helical" evidence="1">
    <location>
        <begin position="108"/>
        <end position="130"/>
    </location>
</feature>
<keyword evidence="1" id="KW-0812">Transmembrane</keyword>
<dbReference type="RefSeq" id="WP_166125237.1">
    <property type="nucleotide sequence ID" value="NZ_JAANOQ010000001.1"/>
</dbReference>
<keyword evidence="1" id="KW-0472">Membrane</keyword>
<evidence type="ECO:0000313" key="2">
    <source>
        <dbReference type="EMBL" id="MBC5834017.1"/>
    </source>
</evidence>
<evidence type="ECO:0000313" key="3">
    <source>
        <dbReference type="Proteomes" id="UP000605990"/>
    </source>
</evidence>
<comment type="caution">
    <text evidence="2">The sequence shown here is derived from an EMBL/GenBank/DDBJ whole genome shotgun (WGS) entry which is preliminary data.</text>
</comment>
<proteinExistence type="predicted"/>
<keyword evidence="1" id="KW-1133">Transmembrane helix</keyword>
<reference evidence="2 3" key="1">
    <citation type="submission" date="2020-08" db="EMBL/GenBank/DDBJ databases">
        <title>Description of novel Flavobacterium F-408 isolate.</title>
        <authorList>
            <person name="Saticioglu I.B."/>
            <person name="Duman M."/>
            <person name="Altun S."/>
        </authorList>
    </citation>
    <scope>NUCLEOTIDE SEQUENCE [LARGE SCALE GENOMIC DNA]</scope>
    <source>
        <strain evidence="2 3">F-408</strain>
    </source>
</reference>
<protein>
    <recommendedName>
        <fullName evidence="4">DUF1449 family protein</fullName>
    </recommendedName>
</protein>
<feature type="transmembrane region" description="Helical" evidence="1">
    <location>
        <begin position="58"/>
        <end position="78"/>
    </location>
</feature>
<dbReference type="EMBL" id="JACRUN010000001">
    <property type="protein sequence ID" value="MBC5834017.1"/>
    <property type="molecule type" value="Genomic_DNA"/>
</dbReference>
<evidence type="ECO:0008006" key="4">
    <source>
        <dbReference type="Google" id="ProtNLM"/>
    </source>
</evidence>
<sequence>MKNLEKTSQLLPLAYLFLIVLGIFKETIYYSQVGINIMEYSSITDVILSPIAELTSNIAAFTFCVLYTLLVFYLITLLKKHSHKKWAYYFTNDKNFNSYSEEVKEEKYTSLLIALLASVYVGYFIGFGIFHGKKISEQLAKNTLQYEDVLTLSNGTTIKCHILGSNSQYYFYIKSNKTIEISTIGTISTIINKPEIKNKN</sequence>